<evidence type="ECO:0000313" key="3">
    <source>
        <dbReference type="EMBL" id="AUA18586.1"/>
    </source>
</evidence>
<dbReference type="SUPFAM" id="SSF116734">
    <property type="entry name" value="DNA methylase specificity domain"/>
    <property type="match status" value="1"/>
</dbReference>
<dbReference type="Gene3D" id="3.90.220.20">
    <property type="entry name" value="DNA methylase specificity domains"/>
    <property type="match status" value="1"/>
</dbReference>
<organism evidence="3 4">
    <name type="scientific">Streptococcus suis</name>
    <dbReference type="NCBI Taxonomy" id="1307"/>
    <lineage>
        <taxon>Bacteria</taxon>
        <taxon>Bacillati</taxon>
        <taxon>Bacillota</taxon>
        <taxon>Bacilli</taxon>
        <taxon>Lactobacillales</taxon>
        <taxon>Streptococcaceae</taxon>
        <taxon>Streptococcus</taxon>
    </lineage>
</organism>
<evidence type="ECO:0000256" key="2">
    <source>
        <dbReference type="ARBA" id="ARBA00023125"/>
    </source>
</evidence>
<keyword evidence="3" id="KW-0255">Endonuclease</keyword>
<reference evidence="3 4" key="1">
    <citation type="submission" date="2017-11" db="EMBL/GenBank/DDBJ databases">
        <title>Genome analysis of Streptococcus suis serotype chz stain ah681.</title>
        <authorList>
            <person name="Pan Z."/>
            <person name="Zhang Y."/>
            <person name="Ma J."/>
            <person name="Lu P."/>
            <person name="Zhu Y."/>
            <person name="Zhong X."/>
            <person name="Dong W."/>
            <person name="Lu C."/>
            <person name="Yao H."/>
        </authorList>
    </citation>
    <scope>NUCLEOTIDE SEQUENCE [LARGE SCALE GENOMIC DNA]</scope>
    <source>
        <strain evidence="3 4">AH681</strain>
    </source>
</reference>
<dbReference type="RefSeq" id="WP_100881201.1">
    <property type="nucleotide sequence ID" value="NZ_CP025043.1"/>
</dbReference>
<dbReference type="EMBL" id="CP025043">
    <property type="protein sequence ID" value="AUA18586.1"/>
    <property type="molecule type" value="Genomic_DNA"/>
</dbReference>
<dbReference type="AlphaFoldDB" id="A0A2I5KMK4"/>
<dbReference type="InterPro" id="IPR044946">
    <property type="entry name" value="Restrct_endonuc_typeI_TRD_sf"/>
</dbReference>
<keyword evidence="2" id="KW-0238">DNA-binding</keyword>
<evidence type="ECO:0000313" key="4">
    <source>
        <dbReference type="Proteomes" id="UP000231863"/>
    </source>
</evidence>
<proteinExistence type="predicted"/>
<keyword evidence="3" id="KW-0378">Hydrolase</keyword>
<protein>
    <submittedName>
        <fullName evidence="3">Type I restriction endonuclease</fullName>
    </submittedName>
</protein>
<evidence type="ECO:0000256" key="1">
    <source>
        <dbReference type="ARBA" id="ARBA00022747"/>
    </source>
</evidence>
<dbReference type="GO" id="GO:0009307">
    <property type="term" value="P:DNA restriction-modification system"/>
    <property type="evidence" value="ECO:0007669"/>
    <property type="project" value="UniProtKB-KW"/>
</dbReference>
<dbReference type="REBASE" id="965053">
    <property type="entry name" value="S2.SsuAH681ORF3300P"/>
</dbReference>
<keyword evidence="3" id="KW-0540">Nuclease</keyword>
<dbReference type="GO" id="GO:0003677">
    <property type="term" value="F:DNA binding"/>
    <property type="evidence" value="ECO:0007669"/>
    <property type="project" value="UniProtKB-KW"/>
</dbReference>
<sequence>MVYRSNLTSSSKDLPRLEFEDINSGLGTLNKDISQKVDDRKGLEFNEGDVLFGKLRPYLKNWWYAEFKGIALGDFWNLKSDLWHSCFLYTYIQSNSFQLVANDTSGTKMPRSDWNLVAESIAKFPSFPEQTAIGTFFSTLDRHITLHQRKS</sequence>
<keyword evidence="1" id="KW-0680">Restriction system</keyword>
<dbReference type="GO" id="GO:0004519">
    <property type="term" value="F:endonuclease activity"/>
    <property type="evidence" value="ECO:0007669"/>
    <property type="project" value="UniProtKB-KW"/>
</dbReference>
<dbReference type="Proteomes" id="UP000231863">
    <property type="component" value="Chromosome"/>
</dbReference>
<accession>A0A2I5KMK4</accession>
<name>A0A2I5KMK4_STRSU</name>
<gene>
    <name evidence="3" type="ORF">CWI26_03315</name>
</gene>